<evidence type="ECO:0000313" key="2">
    <source>
        <dbReference type="Proteomes" id="UP000519439"/>
    </source>
</evidence>
<accession>A0A7W6IHN1</accession>
<reference evidence="1 2" key="1">
    <citation type="submission" date="2020-08" db="EMBL/GenBank/DDBJ databases">
        <title>Genomic Encyclopedia of Type Strains, Phase IV (KMG-IV): sequencing the most valuable type-strain genomes for metagenomic binning, comparative biology and taxonomic classification.</title>
        <authorList>
            <person name="Goeker M."/>
        </authorList>
    </citation>
    <scope>NUCLEOTIDE SEQUENCE [LARGE SCALE GENOMIC DNA]</scope>
    <source>
        <strain evidence="1 2">DSM 15743</strain>
    </source>
</reference>
<gene>
    <name evidence="1" type="ORF">GGR34_003340</name>
</gene>
<proteinExistence type="predicted"/>
<protein>
    <submittedName>
        <fullName evidence="1">Uncharacterized protein</fullName>
    </submittedName>
</protein>
<evidence type="ECO:0000313" key="1">
    <source>
        <dbReference type="EMBL" id="MBB4041662.1"/>
    </source>
</evidence>
<dbReference type="AlphaFoldDB" id="A0A7W6IHN1"/>
<comment type="caution">
    <text evidence="1">The sequence shown here is derived from an EMBL/GenBank/DDBJ whole genome shotgun (WGS) entry which is preliminary data.</text>
</comment>
<dbReference type="RefSeq" id="WP_035459308.1">
    <property type="nucleotide sequence ID" value="NZ_JACIDC010000013.1"/>
</dbReference>
<keyword evidence="2" id="KW-1185">Reference proteome</keyword>
<dbReference type="EMBL" id="JACIDC010000013">
    <property type="protein sequence ID" value="MBB4041662.1"/>
    <property type="molecule type" value="Genomic_DNA"/>
</dbReference>
<name>A0A7W6IHN1_9HYPH</name>
<dbReference type="Proteomes" id="UP000519439">
    <property type="component" value="Unassembled WGS sequence"/>
</dbReference>
<organism evidence="1 2">
    <name type="scientific">Microvirga flocculans</name>
    <dbReference type="NCBI Taxonomy" id="217168"/>
    <lineage>
        <taxon>Bacteria</taxon>
        <taxon>Pseudomonadati</taxon>
        <taxon>Pseudomonadota</taxon>
        <taxon>Alphaproteobacteria</taxon>
        <taxon>Hyphomicrobiales</taxon>
        <taxon>Methylobacteriaceae</taxon>
        <taxon>Microvirga</taxon>
    </lineage>
</organism>
<sequence>MAIKLTEADHNKLDALLDGVLDAHASGDVILSQAREAIAHVFAAAAIDNETEVKSWLEPDRLESWKEECRKTRD</sequence>